<dbReference type="EMBL" id="WKKH01000004">
    <property type="protein sequence ID" value="MRX75217.1"/>
    <property type="molecule type" value="Genomic_DNA"/>
</dbReference>
<dbReference type="OrthoDB" id="9803916at2"/>
<comment type="caution">
    <text evidence="1">The sequence shown here is derived from an EMBL/GenBank/DDBJ whole genome shotgun (WGS) entry which is preliminary data.</text>
</comment>
<dbReference type="Gene3D" id="3.60.15.10">
    <property type="entry name" value="Ribonuclease Z/Hydroxyacylglutathione hydrolase-like"/>
    <property type="match status" value="1"/>
</dbReference>
<dbReference type="GO" id="GO:0004521">
    <property type="term" value="F:RNA endonuclease activity"/>
    <property type="evidence" value="ECO:0007669"/>
    <property type="project" value="TreeGrafter"/>
</dbReference>
<dbReference type="GO" id="GO:0004527">
    <property type="term" value="F:exonuclease activity"/>
    <property type="evidence" value="ECO:0007669"/>
    <property type="project" value="UniProtKB-KW"/>
</dbReference>
<keyword evidence="1" id="KW-0378">Hydrolase</keyword>
<sequence length="313" mass="35933">MILDDFITITPTGLYCVYGDFYLDPQQPVTEAVVSHAHGDHAIGGSQNVYCTAATESFMKHRYRKFAAVDFHIKSYHQSFKINDVSITFYSAGHILGSAQVLMEYQGIKYLYTGDYKIEPDQTCEPFEFVKADILITESTFANPDTKHPSPIVEIEKLNETNSNIMLGAYALGKSQRIIQLLNQHCPDKNVMVHHSIMPFVKIYEDYGMRLGSYKMYDRKVMKNIQEHQVYIVPPMVFHSYHKAINVVRAFASGWKNLQQQNGISLYISDHADWNAILETIEKVAPQQVWTLHGDGTQLKDYYKDRMEVKILN</sequence>
<dbReference type="InterPro" id="IPR050698">
    <property type="entry name" value="MBL"/>
</dbReference>
<dbReference type="InterPro" id="IPR036866">
    <property type="entry name" value="RibonucZ/Hydroxyglut_hydro"/>
</dbReference>
<evidence type="ECO:0000313" key="2">
    <source>
        <dbReference type="Proteomes" id="UP000487757"/>
    </source>
</evidence>
<protein>
    <submittedName>
        <fullName evidence="1">Exonuclease</fullName>
    </submittedName>
</protein>
<proteinExistence type="predicted"/>
<keyword evidence="1" id="KW-0269">Exonuclease</keyword>
<dbReference type="Proteomes" id="UP000487757">
    <property type="component" value="Unassembled WGS sequence"/>
</dbReference>
<dbReference type="AlphaFoldDB" id="A0A7K0FUC7"/>
<evidence type="ECO:0000313" key="1">
    <source>
        <dbReference type="EMBL" id="MRX75217.1"/>
    </source>
</evidence>
<gene>
    <name evidence="1" type="ORF">GJU39_03870</name>
</gene>
<keyword evidence="1" id="KW-0540">Nuclease</keyword>
<accession>A0A7K0FUC7</accession>
<dbReference type="SUPFAM" id="SSF56281">
    <property type="entry name" value="Metallo-hydrolase/oxidoreductase"/>
    <property type="match status" value="1"/>
</dbReference>
<dbReference type="PANTHER" id="PTHR11203">
    <property type="entry name" value="CLEAVAGE AND POLYADENYLATION SPECIFICITY FACTOR FAMILY MEMBER"/>
    <property type="match status" value="1"/>
</dbReference>
<dbReference type="PANTHER" id="PTHR11203:SF49">
    <property type="entry name" value="BLL1145 PROTEIN"/>
    <property type="match status" value="1"/>
</dbReference>
<keyword evidence="2" id="KW-1185">Reference proteome</keyword>
<organism evidence="1 2">
    <name type="scientific">Pedobacter petrophilus</name>
    <dbReference type="NCBI Taxonomy" id="1908241"/>
    <lineage>
        <taxon>Bacteria</taxon>
        <taxon>Pseudomonadati</taxon>
        <taxon>Bacteroidota</taxon>
        <taxon>Sphingobacteriia</taxon>
        <taxon>Sphingobacteriales</taxon>
        <taxon>Sphingobacteriaceae</taxon>
        <taxon>Pedobacter</taxon>
    </lineage>
</organism>
<reference evidence="1 2" key="1">
    <citation type="submission" date="2019-11" db="EMBL/GenBank/DDBJ databases">
        <title>Pedobacter petrophilus genome.</title>
        <authorList>
            <person name="Feldbauer M.J."/>
            <person name="Newman J.D."/>
        </authorList>
    </citation>
    <scope>NUCLEOTIDE SEQUENCE [LARGE SCALE GENOMIC DNA]</scope>
    <source>
        <strain evidence="1 2">LMG 29686</strain>
    </source>
</reference>
<dbReference type="RefSeq" id="WP_154279379.1">
    <property type="nucleotide sequence ID" value="NZ_JBHUJQ010000001.1"/>
</dbReference>
<name>A0A7K0FUC7_9SPHI</name>